<gene>
    <name evidence="2" type="ORF">BD833_1334</name>
</gene>
<reference evidence="2 3" key="1">
    <citation type="submission" date="2019-07" db="EMBL/GenBank/DDBJ databases">
        <title>Genomic Encyclopedia of Archaeal and Bacterial Type Strains, Phase II (KMG-II): from individual species to whole genera.</title>
        <authorList>
            <person name="Goeker M."/>
        </authorList>
    </citation>
    <scope>NUCLEOTIDE SEQUENCE [LARGE SCALE GENOMIC DNA]</scope>
    <source>
        <strain evidence="2 3">DSM 46842</strain>
    </source>
</reference>
<dbReference type="InterPro" id="IPR009057">
    <property type="entry name" value="Homeodomain-like_sf"/>
</dbReference>
<dbReference type="EMBL" id="VNHW01000033">
    <property type="protein sequence ID" value="TYP80450.1"/>
    <property type="molecule type" value="Genomic_DNA"/>
</dbReference>
<proteinExistence type="predicted"/>
<dbReference type="PANTHER" id="PTHR35004">
    <property type="entry name" value="TRANSPOSASE RV3428C-RELATED"/>
    <property type="match status" value="1"/>
</dbReference>
<feature type="domain" description="Integrase catalytic" evidence="1">
    <location>
        <begin position="113"/>
        <end position="289"/>
    </location>
</feature>
<evidence type="ECO:0000259" key="1">
    <source>
        <dbReference type="PROSITE" id="PS50994"/>
    </source>
</evidence>
<dbReference type="AlphaFoldDB" id="A0A5S5CNW9"/>
<protein>
    <submittedName>
        <fullName evidence="2">Homeodomain-containing protein</fullName>
    </submittedName>
</protein>
<accession>A0A5S5CNW9</accession>
<dbReference type="Gene3D" id="3.30.420.10">
    <property type="entry name" value="Ribonuclease H-like superfamily/Ribonuclease H"/>
    <property type="match status" value="1"/>
</dbReference>
<dbReference type="SUPFAM" id="SSF53098">
    <property type="entry name" value="Ribonuclease H-like"/>
    <property type="match status" value="1"/>
</dbReference>
<dbReference type="GO" id="GO:0003677">
    <property type="term" value="F:DNA binding"/>
    <property type="evidence" value="ECO:0007669"/>
    <property type="project" value="UniProtKB-KW"/>
</dbReference>
<name>A0A5S5CNW9_9ACTN</name>
<dbReference type="InterPro" id="IPR012337">
    <property type="entry name" value="RNaseH-like_sf"/>
</dbReference>
<dbReference type="PROSITE" id="PS50994">
    <property type="entry name" value="INTEGRASE"/>
    <property type="match status" value="1"/>
</dbReference>
<evidence type="ECO:0000313" key="3">
    <source>
        <dbReference type="Proteomes" id="UP000322499"/>
    </source>
</evidence>
<sequence length="317" mass="35718">MLAKWYGRWQTEGDAGLMDHTSRPEHSPAAIGDDIVDAIMELRKREKWGAARIAAHLKEKGIEVSASTVHRTLKRNDMSRVRDMDPPTGEPMRVIRYEHERPGDMVHVDIKKVGRIPKGGGWAVHGQGTDEARASKRAAARTGKVGYAYLHSAVDDYSRLAYTEVLDDEKGPTAAAFWLRAASYFAEHGITHIVRCLTDNGACYRSQAFAEALASTGTRHKRTRPYTPRTNGKVERYNQTMLAEWLRRRPYDSEEDRTQALAEFLNYYNFERKHSALGWLPPITRVPLVGPKVEAQTPDLPEVTTDQMSIFDDLGGV</sequence>
<dbReference type="Pfam" id="PF13565">
    <property type="entry name" value="HTH_32"/>
    <property type="match status" value="1"/>
</dbReference>
<keyword evidence="3" id="KW-1185">Reference proteome</keyword>
<dbReference type="InterPro" id="IPR047656">
    <property type="entry name" value="IS481-like_transpos"/>
</dbReference>
<dbReference type="NCBIfam" id="NF033577">
    <property type="entry name" value="transpos_IS481"/>
    <property type="match status" value="1"/>
</dbReference>
<dbReference type="Pfam" id="PF13683">
    <property type="entry name" value="rve_3"/>
    <property type="match status" value="1"/>
</dbReference>
<keyword evidence="2" id="KW-0371">Homeobox</keyword>
<evidence type="ECO:0000313" key="2">
    <source>
        <dbReference type="EMBL" id="TYP80450.1"/>
    </source>
</evidence>
<dbReference type="PANTHER" id="PTHR35004:SF7">
    <property type="entry name" value="INTEGRASE PROTEIN"/>
    <property type="match status" value="1"/>
</dbReference>
<dbReference type="InterPro" id="IPR036397">
    <property type="entry name" value="RNaseH_sf"/>
</dbReference>
<dbReference type="Proteomes" id="UP000322499">
    <property type="component" value="Unassembled WGS sequence"/>
</dbReference>
<dbReference type="InterPro" id="IPR001584">
    <property type="entry name" value="Integrase_cat-core"/>
</dbReference>
<organism evidence="2 3">
    <name type="scientific">Blastococcus xanthinilyticus</name>
    <dbReference type="NCBI Taxonomy" id="1564164"/>
    <lineage>
        <taxon>Bacteria</taxon>
        <taxon>Bacillati</taxon>
        <taxon>Actinomycetota</taxon>
        <taxon>Actinomycetes</taxon>
        <taxon>Geodermatophilales</taxon>
        <taxon>Geodermatophilaceae</taxon>
        <taxon>Blastococcus</taxon>
    </lineage>
</organism>
<comment type="caution">
    <text evidence="2">The sequence shown here is derived from an EMBL/GenBank/DDBJ whole genome shotgun (WGS) entry which is preliminary data.</text>
</comment>
<dbReference type="GO" id="GO:0015074">
    <property type="term" value="P:DNA integration"/>
    <property type="evidence" value="ECO:0007669"/>
    <property type="project" value="InterPro"/>
</dbReference>
<dbReference type="SUPFAM" id="SSF46689">
    <property type="entry name" value="Homeodomain-like"/>
    <property type="match status" value="1"/>
</dbReference>
<keyword evidence="2" id="KW-0238">DNA-binding</keyword>